<feature type="transmembrane region" description="Helical" evidence="1">
    <location>
        <begin position="55"/>
        <end position="75"/>
    </location>
</feature>
<keyword evidence="1" id="KW-1133">Transmembrane helix</keyword>
<evidence type="ECO:0000313" key="2">
    <source>
        <dbReference type="EMBL" id="AUB80923.1"/>
    </source>
</evidence>
<dbReference type="KEGG" id="tsy:THSYN_08145"/>
<dbReference type="AlphaFoldDB" id="A0A2K8U5S1"/>
<sequence length="167" mass="17860">MSNLIVVSFPEEQLAFELRAALVQMQKEYLIEMEDVVIVTKDAAGKIKLHQAMNLTAVGAATGGFWGLLIGMLFLNPLLGAAVGAGAGALSGRFTDLGIDDNFMKTLAEQFQPGCAAVFILVKKVTPDKVLAGLEQFKGKGKVIQTSLTKDEEQGLRAFLEAHPAQP</sequence>
<evidence type="ECO:0000313" key="3">
    <source>
        <dbReference type="Proteomes" id="UP000232638"/>
    </source>
</evidence>
<keyword evidence="3" id="KW-1185">Reference proteome</keyword>
<proteinExistence type="predicted"/>
<dbReference type="EMBL" id="CP020370">
    <property type="protein sequence ID" value="AUB80923.1"/>
    <property type="molecule type" value="Genomic_DNA"/>
</dbReference>
<dbReference type="Proteomes" id="UP000232638">
    <property type="component" value="Chromosome"/>
</dbReference>
<dbReference type="OrthoDB" id="275223at2"/>
<evidence type="ECO:0000256" key="1">
    <source>
        <dbReference type="SAM" id="Phobius"/>
    </source>
</evidence>
<name>A0A2K8U5S1_9GAMM</name>
<dbReference type="Pfam" id="PF06897">
    <property type="entry name" value="DUF1269"/>
    <property type="match status" value="1"/>
</dbReference>
<keyword evidence="1" id="KW-0812">Transmembrane</keyword>
<accession>A0A2K8U5S1</accession>
<dbReference type="InterPro" id="IPR009200">
    <property type="entry name" value="DUF1269_membrane"/>
</dbReference>
<keyword evidence="1" id="KW-0472">Membrane</keyword>
<reference evidence="2 3" key="1">
    <citation type="submission" date="2017-03" db="EMBL/GenBank/DDBJ databases">
        <title>Complete genome sequence of Candidatus 'Thiodictyon syntrophicum' sp. nov. strain Cad16T, a photolithoautotroph purple sulfur bacterium isolated from an alpine meromictic lake.</title>
        <authorList>
            <person name="Luedin S.M."/>
            <person name="Pothier J.F."/>
            <person name="Danza F."/>
            <person name="Storelli N."/>
            <person name="Wittwer M."/>
            <person name="Tonolla M."/>
        </authorList>
    </citation>
    <scope>NUCLEOTIDE SEQUENCE [LARGE SCALE GENOMIC DNA]</scope>
    <source>
        <strain evidence="2 3">Cad16T</strain>
    </source>
</reference>
<evidence type="ECO:0008006" key="4">
    <source>
        <dbReference type="Google" id="ProtNLM"/>
    </source>
</evidence>
<organism evidence="2 3">
    <name type="scientific">Candidatus Thiodictyon syntrophicum</name>
    <dbReference type="NCBI Taxonomy" id="1166950"/>
    <lineage>
        <taxon>Bacteria</taxon>
        <taxon>Pseudomonadati</taxon>
        <taxon>Pseudomonadota</taxon>
        <taxon>Gammaproteobacteria</taxon>
        <taxon>Chromatiales</taxon>
        <taxon>Chromatiaceae</taxon>
        <taxon>Thiodictyon</taxon>
    </lineage>
</organism>
<dbReference type="RefSeq" id="WP_100918703.1">
    <property type="nucleotide sequence ID" value="NZ_CP020370.1"/>
</dbReference>
<gene>
    <name evidence="2" type="ORF">THSYN_08145</name>
</gene>
<protein>
    <recommendedName>
        <fullName evidence="4">DUF1269 domain-containing protein</fullName>
    </recommendedName>
</protein>